<feature type="coiled-coil region" evidence="6">
    <location>
        <begin position="561"/>
        <end position="627"/>
    </location>
</feature>
<feature type="domain" description="ABC transporter" evidence="7">
    <location>
        <begin position="4"/>
        <end position="256"/>
    </location>
</feature>
<evidence type="ECO:0000313" key="9">
    <source>
        <dbReference type="Proteomes" id="UP001139365"/>
    </source>
</evidence>
<keyword evidence="1" id="KW-0677">Repeat</keyword>
<dbReference type="InterPro" id="IPR017871">
    <property type="entry name" value="ABC_transporter-like_CS"/>
</dbReference>
<dbReference type="FunFam" id="3.40.50.300:FF:000011">
    <property type="entry name" value="Putative ABC transporter ATP-binding component"/>
    <property type="match status" value="1"/>
</dbReference>
<dbReference type="Gene3D" id="3.40.50.300">
    <property type="entry name" value="P-loop containing nucleotide triphosphate hydrolases"/>
    <property type="match status" value="2"/>
</dbReference>
<evidence type="ECO:0000256" key="1">
    <source>
        <dbReference type="ARBA" id="ARBA00022737"/>
    </source>
</evidence>
<keyword evidence="6" id="KW-0175">Coiled coil</keyword>
<dbReference type="PROSITE" id="PS50893">
    <property type="entry name" value="ABC_TRANSPORTER_2"/>
    <property type="match status" value="2"/>
</dbReference>
<dbReference type="InterPro" id="IPR003593">
    <property type="entry name" value="AAA+_ATPase"/>
</dbReference>
<evidence type="ECO:0000313" key="8">
    <source>
        <dbReference type="EMBL" id="MCI5754779.1"/>
    </source>
</evidence>
<dbReference type="SUPFAM" id="SSF52540">
    <property type="entry name" value="P-loop containing nucleoside triphosphate hydrolases"/>
    <property type="match status" value="2"/>
</dbReference>
<dbReference type="InterPro" id="IPR003439">
    <property type="entry name" value="ABC_transporter-like_ATP-bd"/>
</dbReference>
<evidence type="ECO:0000256" key="3">
    <source>
        <dbReference type="ARBA" id="ARBA00022840"/>
    </source>
</evidence>
<dbReference type="CDD" id="cd03221">
    <property type="entry name" value="ABCF_EF-3"/>
    <property type="match status" value="2"/>
</dbReference>
<reference evidence="8 9" key="1">
    <citation type="submission" date="2022-03" db="EMBL/GenBank/DDBJ databases">
        <title>Metagenome-assembled genomes from swine fecal metagenomes.</title>
        <authorList>
            <person name="Holman D.B."/>
            <person name="Kommadath A."/>
        </authorList>
    </citation>
    <scope>NUCLEOTIDE SEQUENCE [LARGE SCALE GENOMIC DNA]</scope>
    <source>
        <strain evidence="8">SUG147</strain>
    </source>
</reference>
<dbReference type="Pfam" id="PF12848">
    <property type="entry name" value="ABC_tran_Xtn"/>
    <property type="match status" value="1"/>
</dbReference>
<evidence type="ECO:0000256" key="4">
    <source>
        <dbReference type="ARBA" id="ARBA00049360"/>
    </source>
</evidence>
<dbReference type="AlphaFoldDB" id="A0AAE3FF71"/>
<dbReference type="Pfam" id="PF00005">
    <property type="entry name" value="ABC_tran"/>
    <property type="match status" value="2"/>
</dbReference>
<dbReference type="InterPro" id="IPR027417">
    <property type="entry name" value="P-loop_NTPase"/>
</dbReference>
<dbReference type="PANTHER" id="PTHR42855">
    <property type="entry name" value="ABC TRANSPORTER ATP-BINDING SUBUNIT"/>
    <property type="match status" value="1"/>
</dbReference>
<evidence type="ECO:0000256" key="5">
    <source>
        <dbReference type="ARBA" id="ARBA00061478"/>
    </source>
</evidence>
<dbReference type="Proteomes" id="UP001139365">
    <property type="component" value="Unassembled WGS sequence"/>
</dbReference>
<evidence type="ECO:0000259" key="7">
    <source>
        <dbReference type="PROSITE" id="PS50893"/>
    </source>
</evidence>
<sequence>MISVNCENLSLSFGAETVLENVSFALNEGDKLGIIGVNGAGKSSLFAMITGKYQPTSGEVFISKGKTVGILEQNIEYDSSRTILDEAINTFSDLLETEKELENLRMISEQTGSEADAKRYADCQESFTSGGGYEFRGRCRGILKKLSLPEALWDKPVSSLSGGQKTRLSLACLLLRDPDIILLDEPTNHLDTDALFWLESYLKASRKTILVISHDRYFLDSVVNRILEIENKKSRIWNGNYTGYVNQKAIDREIQERHYVNQQREIKRIEAYIGQQRRWNRERNIIAAESRQKLLDKMERVERPEALPDRIRMTFDSSGESGNDVMSVRGLAKSYPGKALFDSVSFEVKKHDRLFICGKNGCGKSTLIKILAGRISPDKGFASLGYNVKIGYYDQENQDLHPNNTVIDELWNAYPTMTETTVRNALALFLFRGDDISKKVSVLSGGEKARLTLARLMLSKMNLLILDEPTNHLDINSREVLENALSGFDGTIIAVSHDRYFINKLATRILDFGAESEHHLFAFEGGYGEYLDYRRRYLTSPEEEAKKETVVTASKEQYLNAKREQAEIRKSERRLKNLKDGIAATESRISEIGEEMTVCDPYDHVKLAGLEKEQTELEDRLLSMYEELDAVEGL</sequence>
<gene>
    <name evidence="8" type="primary">abc-f</name>
    <name evidence="8" type="ORF">MR241_00610</name>
</gene>
<proteinExistence type="inferred from homology"/>
<comment type="similarity">
    <text evidence="5">Belongs to the ABC transporter superfamily. ABCF family. Uup subfamily.</text>
</comment>
<dbReference type="SMART" id="SM00382">
    <property type="entry name" value="AAA"/>
    <property type="match status" value="2"/>
</dbReference>
<organism evidence="8 9">
    <name type="scientific">Candidatus Colimorpha enterica</name>
    <dbReference type="NCBI Taxonomy" id="3083063"/>
    <lineage>
        <taxon>Bacteria</taxon>
        <taxon>Pseudomonadati</taxon>
        <taxon>Bacteroidota</taxon>
        <taxon>Bacteroidia</taxon>
        <taxon>Bacteroidales</taxon>
        <taxon>Candidatus Colimorpha</taxon>
    </lineage>
</organism>
<keyword evidence="2" id="KW-0547">Nucleotide-binding</keyword>
<keyword evidence="3" id="KW-0067">ATP-binding</keyword>
<comment type="caution">
    <text evidence="8">The sequence shown here is derived from an EMBL/GenBank/DDBJ whole genome shotgun (WGS) entry which is preliminary data.</text>
</comment>
<dbReference type="EMBL" id="JALEMU010000015">
    <property type="protein sequence ID" value="MCI5754779.1"/>
    <property type="molecule type" value="Genomic_DNA"/>
</dbReference>
<dbReference type="GO" id="GO:0005524">
    <property type="term" value="F:ATP binding"/>
    <property type="evidence" value="ECO:0007669"/>
    <property type="project" value="UniProtKB-KW"/>
</dbReference>
<evidence type="ECO:0000256" key="2">
    <source>
        <dbReference type="ARBA" id="ARBA00022741"/>
    </source>
</evidence>
<dbReference type="GO" id="GO:0003676">
    <property type="term" value="F:nucleic acid binding"/>
    <property type="evidence" value="ECO:0007669"/>
    <property type="project" value="UniProtKB-ARBA"/>
</dbReference>
<dbReference type="FunFam" id="3.40.50.300:FF:000309">
    <property type="entry name" value="ABC transporter ATP-binding protein"/>
    <property type="match status" value="1"/>
</dbReference>
<feature type="domain" description="ABC transporter" evidence="7">
    <location>
        <begin position="326"/>
        <end position="539"/>
    </location>
</feature>
<comment type="catalytic activity">
    <reaction evidence="4">
        <text>ATP + H2O = ADP + phosphate + H(+)</text>
        <dbReference type="Rhea" id="RHEA:13065"/>
        <dbReference type="ChEBI" id="CHEBI:15377"/>
        <dbReference type="ChEBI" id="CHEBI:15378"/>
        <dbReference type="ChEBI" id="CHEBI:30616"/>
        <dbReference type="ChEBI" id="CHEBI:43474"/>
        <dbReference type="ChEBI" id="CHEBI:456216"/>
    </reaction>
</comment>
<dbReference type="GO" id="GO:0016887">
    <property type="term" value="F:ATP hydrolysis activity"/>
    <property type="evidence" value="ECO:0007669"/>
    <property type="project" value="InterPro"/>
</dbReference>
<dbReference type="InterPro" id="IPR032781">
    <property type="entry name" value="ABC_tran_Xtn"/>
</dbReference>
<name>A0AAE3FF71_9BACT</name>
<evidence type="ECO:0000256" key="6">
    <source>
        <dbReference type="SAM" id="Coils"/>
    </source>
</evidence>
<dbReference type="PROSITE" id="PS00211">
    <property type="entry name" value="ABC_TRANSPORTER_1"/>
    <property type="match status" value="2"/>
</dbReference>
<dbReference type="PANTHER" id="PTHR42855:SF2">
    <property type="entry name" value="DRUG RESISTANCE ABC TRANSPORTER,ATP-BINDING PROTEIN"/>
    <property type="match status" value="1"/>
</dbReference>
<accession>A0AAE3FF71</accession>
<dbReference type="InterPro" id="IPR051309">
    <property type="entry name" value="ABCF_ATPase"/>
</dbReference>
<protein>
    <submittedName>
        <fullName evidence="8">ABC-F type ribosomal protection protein</fullName>
    </submittedName>
</protein>